<reference evidence="2" key="1">
    <citation type="submission" date="2015-10" db="EMBL/GenBank/DDBJ databases">
        <authorList>
            <person name="Martinez-Garcia P.J."/>
            <person name="Crepeau M.W."/>
            <person name="Puiu D."/>
            <person name="Gonzalez-Ibeas D."/>
            <person name="Whalen J."/>
            <person name="Stevens K."/>
            <person name="Paul R."/>
            <person name="Butterfield T."/>
            <person name="Britton M."/>
            <person name="Reagan R."/>
            <person name="Chakraborty S."/>
            <person name="Walawage S.L."/>
            <person name="Vasquez-Gross H.A."/>
            <person name="Cardeno C."/>
            <person name="Famula R."/>
            <person name="Pratt K."/>
            <person name="Kuruganti S."/>
            <person name="Aradhya M.K."/>
            <person name="Leslie C.A."/>
            <person name="Dandekar A.M."/>
            <person name="Salzberg S.L."/>
            <person name="Wegrzyn J.L."/>
            <person name="Langley C.H."/>
            <person name="Neale D.B."/>
        </authorList>
    </citation>
    <scope>NUCLEOTIDE SEQUENCE</scope>
    <source>
        <tissue evidence="2">Leaves</tissue>
    </source>
</reference>
<dbReference type="InterPro" id="IPR043502">
    <property type="entry name" value="DNA/RNA_pol_sf"/>
</dbReference>
<feature type="domain" description="Reverse transcriptase Ty1/copia-type" evidence="1">
    <location>
        <begin position="3"/>
        <end position="182"/>
    </location>
</feature>
<dbReference type="SUPFAM" id="SSF56672">
    <property type="entry name" value="DNA/RNA polymerases"/>
    <property type="match status" value="1"/>
</dbReference>
<accession>A0A833UU53</accession>
<dbReference type="PANTHER" id="PTHR11439">
    <property type="entry name" value="GAG-POL-RELATED RETROTRANSPOSON"/>
    <property type="match status" value="1"/>
</dbReference>
<organism evidence="2 3">
    <name type="scientific">Juglans regia</name>
    <name type="common">English walnut</name>
    <dbReference type="NCBI Taxonomy" id="51240"/>
    <lineage>
        <taxon>Eukaryota</taxon>
        <taxon>Viridiplantae</taxon>
        <taxon>Streptophyta</taxon>
        <taxon>Embryophyta</taxon>
        <taxon>Tracheophyta</taxon>
        <taxon>Spermatophyta</taxon>
        <taxon>Magnoliopsida</taxon>
        <taxon>eudicotyledons</taxon>
        <taxon>Gunneridae</taxon>
        <taxon>Pentapetalae</taxon>
        <taxon>rosids</taxon>
        <taxon>fabids</taxon>
        <taxon>Fagales</taxon>
        <taxon>Juglandaceae</taxon>
        <taxon>Juglans</taxon>
    </lineage>
</organism>
<dbReference type="Proteomes" id="UP000619265">
    <property type="component" value="Unassembled WGS sequence"/>
</dbReference>
<gene>
    <name evidence="2" type="ORF">F2P56_023115</name>
</gene>
<reference evidence="2" key="2">
    <citation type="submission" date="2020-03" db="EMBL/GenBank/DDBJ databases">
        <title>Walnut 2.0.</title>
        <authorList>
            <person name="Marrano A."/>
            <person name="Britton M."/>
            <person name="Zimin A.V."/>
            <person name="Zaini P.A."/>
            <person name="Workman R."/>
            <person name="Puiu D."/>
            <person name="Bianco L."/>
            <person name="Allen B.J."/>
            <person name="Troggio M."/>
            <person name="Leslie C.A."/>
            <person name="Timp W."/>
            <person name="Dendekar A."/>
            <person name="Salzberg S.L."/>
            <person name="Neale D.B."/>
        </authorList>
    </citation>
    <scope>NUCLEOTIDE SEQUENCE</scope>
    <source>
        <tissue evidence="2">Leaves</tissue>
    </source>
</reference>
<dbReference type="InterPro" id="IPR013103">
    <property type="entry name" value="RVT_2"/>
</dbReference>
<comment type="caution">
    <text evidence="2">The sequence shown here is derived from an EMBL/GenBank/DDBJ whole genome shotgun (WGS) entry which is preliminary data.</text>
</comment>
<name>A0A833UU53_JUGRE</name>
<dbReference type="PANTHER" id="PTHR11439:SF463">
    <property type="entry name" value="REVERSE TRANSCRIPTASE TY1_COPIA-TYPE DOMAIN-CONTAINING PROTEIN"/>
    <property type="match status" value="1"/>
</dbReference>
<dbReference type="AlphaFoldDB" id="A0A833UU53"/>
<evidence type="ECO:0000259" key="1">
    <source>
        <dbReference type="Pfam" id="PF07727"/>
    </source>
</evidence>
<dbReference type="Gramene" id="Jr10_21890_p1">
    <property type="protein sequence ID" value="cds.Jr10_21890_p1"/>
    <property type="gene ID" value="Jr10_21890"/>
</dbReference>
<protein>
    <recommendedName>
        <fullName evidence="1">Reverse transcriptase Ty1/copia-type domain-containing protein</fullName>
    </recommendedName>
</protein>
<sequence length="297" mass="33419">MTTVRTLLSVAVIEYWHLHQLNVNNAFLHGDLNEEVYMQLPPEYSSSIDPSVYKLKKSLYGLKQASRQWLSKLSSSLLQFGFTQGKSDSSLFIRKTLRSFMALLIYVDDVIIASDNLIDVATMKKYLHDTFTIKDLGELKYFLGIEEARSSKGITPCQRKYALDILQDNGFSGCKPAAFPIKSTLKLSANYSFPPLSNPASYRRLVGCLLYLTITRLDLAYSVQALSQFMANPSNIHLQATERVLRYIKATLGQGLFLSVASSLHLKAYSDSDWRGCLDTRRSVTSFTMFIGDSLIS</sequence>
<evidence type="ECO:0000313" key="3">
    <source>
        <dbReference type="Proteomes" id="UP000619265"/>
    </source>
</evidence>
<proteinExistence type="predicted"/>
<dbReference type="Pfam" id="PF07727">
    <property type="entry name" value="RVT_2"/>
    <property type="match status" value="1"/>
</dbReference>
<evidence type="ECO:0000313" key="2">
    <source>
        <dbReference type="EMBL" id="KAF5459135.1"/>
    </source>
</evidence>
<dbReference type="EMBL" id="LIHL02000010">
    <property type="protein sequence ID" value="KAF5459135.1"/>
    <property type="molecule type" value="Genomic_DNA"/>
</dbReference>